<dbReference type="Gene3D" id="3.40.50.300">
    <property type="entry name" value="P-loop containing nucleotide triphosphate hydrolases"/>
    <property type="match status" value="2"/>
</dbReference>
<evidence type="ECO:0000256" key="6">
    <source>
        <dbReference type="RuleBase" id="RU000492"/>
    </source>
</evidence>
<dbReference type="STRING" id="29172.A0A0D8XD34"/>
<evidence type="ECO:0000313" key="11">
    <source>
        <dbReference type="EMBL" id="KJH41672.1"/>
    </source>
</evidence>
<evidence type="ECO:0000259" key="10">
    <source>
        <dbReference type="PROSITE" id="PS51194"/>
    </source>
</evidence>
<dbReference type="PROSITE" id="PS00039">
    <property type="entry name" value="DEAD_ATP_HELICASE"/>
    <property type="match status" value="1"/>
</dbReference>
<dbReference type="InterPro" id="IPR011545">
    <property type="entry name" value="DEAD/DEAH_box_helicase_dom"/>
</dbReference>
<comment type="function">
    <text evidence="7">RNA helicase.</text>
</comment>
<dbReference type="InterPro" id="IPR019564">
    <property type="entry name" value="Sam37/metaxin_N"/>
</dbReference>
<dbReference type="GO" id="GO:0001401">
    <property type="term" value="C:SAM complex"/>
    <property type="evidence" value="ECO:0007669"/>
    <property type="project" value="InterPro"/>
</dbReference>
<dbReference type="SMART" id="SM00487">
    <property type="entry name" value="DEXDc"/>
    <property type="match status" value="1"/>
</dbReference>
<evidence type="ECO:0000256" key="4">
    <source>
        <dbReference type="ARBA" id="ARBA00022840"/>
    </source>
</evidence>
<evidence type="ECO:0000313" key="12">
    <source>
        <dbReference type="Proteomes" id="UP000053766"/>
    </source>
</evidence>
<keyword evidence="1 6" id="KW-0547">Nucleotide-binding</keyword>
<dbReference type="SUPFAM" id="SSF52540">
    <property type="entry name" value="P-loop containing nucleoside triphosphate hydrolases"/>
    <property type="match status" value="1"/>
</dbReference>
<evidence type="ECO:0000256" key="3">
    <source>
        <dbReference type="ARBA" id="ARBA00022806"/>
    </source>
</evidence>
<reference evidence="11 12" key="1">
    <citation type="submission" date="2013-11" db="EMBL/GenBank/DDBJ databases">
        <title>Draft genome of the bovine lungworm Dictyocaulus viviparus.</title>
        <authorList>
            <person name="Mitreva M."/>
        </authorList>
    </citation>
    <scope>NUCLEOTIDE SEQUENCE [LARGE SCALE GENOMIC DNA]</scope>
    <source>
        <strain evidence="11 12">HannoverDv2000</strain>
    </source>
</reference>
<name>A0A0D8XD34_DICVI</name>
<dbReference type="GO" id="GO:0003724">
    <property type="term" value="F:RNA helicase activity"/>
    <property type="evidence" value="ECO:0007669"/>
    <property type="project" value="UniProtKB-EC"/>
</dbReference>
<dbReference type="InterPro" id="IPR014001">
    <property type="entry name" value="Helicase_ATP-bd"/>
</dbReference>
<dbReference type="GO" id="GO:0016787">
    <property type="term" value="F:hydrolase activity"/>
    <property type="evidence" value="ECO:0007669"/>
    <property type="project" value="UniProtKB-KW"/>
</dbReference>
<keyword evidence="2 6" id="KW-0378">Hydrolase</keyword>
<dbReference type="PROSITE" id="PS51194">
    <property type="entry name" value="HELICASE_CTER"/>
    <property type="match status" value="1"/>
</dbReference>
<feature type="region of interest" description="Disordered" evidence="8">
    <location>
        <begin position="1"/>
        <end position="32"/>
    </location>
</feature>
<comment type="catalytic activity">
    <reaction evidence="7">
        <text>ATP + H2O = ADP + phosphate + H(+)</text>
        <dbReference type="Rhea" id="RHEA:13065"/>
        <dbReference type="ChEBI" id="CHEBI:15377"/>
        <dbReference type="ChEBI" id="CHEBI:15378"/>
        <dbReference type="ChEBI" id="CHEBI:30616"/>
        <dbReference type="ChEBI" id="CHEBI:43474"/>
        <dbReference type="ChEBI" id="CHEBI:456216"/>
        <dbReference type="EC" id="3.6.4.13"/>
    </reaction>
</comment>
<evidence type="ECO:0000259" key="9">
    <source>
        <dbReference type="PROSITE" id="PS51192"/>
    </source>
</evidence>
<dbReference type="AlphaFoldDB" id="A0A0D8XD34"/>
<dbReference type="SMART" id="SM00490">
    <property type="entry name" value="HELICc"/>
    <property type="match status" value="1"/>
</dbReference>
<dbReference type="PANTHER" id="PTHR24031">
    <property type="entry name" value="RNA HELICASE"/>
    <property type="match status" value="1"/>
</dbReference>
<comment type="domain">
    <text evidence="7">The Q motif is unique to and characteristic of the DEAD box family of RNA helicases and controls ATP binding and hydrolysis.</text>
</comment>
<gene>
    <name evidence="11" type="ORF">DICVIV_12356</name>
</gene>
<proteinExistence type="inferred from homology"/>
<dbReference type="EMBL" id="KN716781">
    <property type="protein sequence ID" value="KJH41672.1"/>
    <property type="molecule type" value="Genomic_DNA"/>
</dbReference>
<evidence type="ECO:0000256" key="5">
    <source>
        <dbReference type="ARBA" id="ARBA00022884"/>
    </source>
</evidence>
<dbReference type="Proteomes" id="UP000053766">
    <property type="component" value="Unassembled WGS sequence"/>
</dbReference>
<keyword evidence="4 6" id="KW-0067">ATP-binding</keyword>
<dbReference type="OrthoDB" id="198787at2759"/>
<dbReference type="Pfam" id="PF10568">
    <property type="entry name" value="Tom37"/>
    <property type="match status" value="1"/>
</dbReference>
<protein>
    <recommendedName>
        <fullName evidence="7">ATP-dependent RNA helicase</fullName>
        <ecNumber evidence="7">3.6.4.13</ecNumber>
    </recommendedName>
</protein>
<sequence>MKKEMRTCSSEKRKRKFIELEENENTSDKYNEDRGLEGLGNMSIFDDQLGEGNQASSCNPDYQQKYKVLGQTSFNVLKKINVTTSWINNATLFSAELHKVDFAELSSFSELPAPIADMKAVLPVLLKDVNQVPVLRAPDIAISAPTGSGKTLCYVLPILAQVGPKPSGILRALVIAPVQTLVKQIEQEFAFFNGCGAVISVLSGATDFLKEQRHLAPKGVCISDIIISTPGRLMDHITDPSSGIDLSSLRFLVVDEADRMTDMVRQEWLEVVERRSGGLVDEEIKSLDHVSGQLSLPSCIQHTVLVVDKKFHPLVLYLKVLENNWKKVLVFTNEKDSALRLKILLSYLAKSVFTVENLTGDLFGRRRDRILKRFKNGSTQVLISSDVLSRGIDVENIECVINYDLPKNDRLFVHRAGRSGRVGRPGHVLSLASGEARKTFVKNVLKKNGLWLNAQELVVDDHMLEPHLVSYQDALYHLKNTLIETKKVDPREVNLFYNSVLEIIKMSGLLTDIISDSLALNASQEWEEAFLYTPFLNDQALSYEYAECLAAQTFLRIARLSYFVKQRPNAEFISPTGRSPLLKIRRTLIPEFSGIVDFVAKKGIKLCSHLSDAQIAEMRAQMSVMDVLLRNVEVYVMWKHNETYEKLTRYRYGSVYKWPLNRILPAMKRREMLTKLQDNGWADKVWRFLDQESKCSYGGF</sequence>
<keyword evidence="5 7" id="KW-0694">RNA-binding</keyword>
<dbReference type="InterPro" id="IPR027417">
    <property type="entry name" value="P-loop_NTPase"/>
</dbReference>
<evidence type="ECO:0000256" key="1">
    <source>
        <dbReference type="ARBA" id="ARBA00022741"/>
    </source>
</evidence>
<dbReference type="GO" id="GO:0043186">
    <property type="term" value="C:P granule"/>
    <property type="evidence" value="ECO:0007669"/>
    <property type="project" value="UniProtKB-ARBA"/>
</dbReference>
<feature type="compositionally biased region" description="Basic and acidic residues" evidence="8">
    <location>
        <begin position="1"/>
        <end position="11"/>
    </location>
</feature>
<comment type="similarity">
    <text evidence="6">Belongs to the DEAD box helicase family.</text>
</comment>
<dbReference type="CDD" id="cd18787">
    <property type="entry name" value="SF2_C_DEAD"/>
    <property type="match status" value="1"/>
</dbReference>
<dbReference type="GO" id="GO:0003723">
    <property type="term" value="F:RNA binding"/>
    <property type="evidence" value="ECO:0007669"/>
    <property type="project" value="UniProtKB-UniRule"/>
</dbReference>
<evidence type="ECO:0000256" key="8">
    <source>
        <dbReference type="SAM" id="MobiDB-lite"/>
    </source>
</evidence>
<evidence type="ECO:0000256" key="2">
    <source>
        <dbReference type="ARBA" id="ARBA00022801"/>
    </source>
</evidence>
<dbReference type="InterPro" id="IPR001650">
    <property type="entry name" value="Helicase_C-like"/>
</dbReference>
<accession>A0A0D8XD34</accession>
<keyword evidence="12" id="KW-1185">Reference proteome</keyword>
<dbReference type="EC" id="3.6.4.13" evidence="7"/>
<dbReference type="Pfam" id="PF00271">
    <property type="entry name" value="Helicase_C"/>
    <property type="match status" value="1"/>
</dbReference>
<keyword evidence="3 6" id="KW-0347">Helicase</keyword>
<dbReference type="InterPro" id="IPR000629">
    <property type="entry name" value="RNA-helicase_DEAD-box_CS"/>
</dbReference>
<feature type="domain" description="Helicase ATP-binding" evidence="9">
    <location>
        <begin position="131"/>
        <end position="346"/>
    </location>
</feature>
<dbReference type="PROSITE" id="PS51192">
    <property type="entry name" value="HELICASE_ATP_BIND_1"/>
    <property type="match status" value="1"/>
</dbReference>
<dbReference type="GO" id="GO:0005524">
    <property type="term" value="F:ATP binding"/>
    <property type="evidence" value="ECO:0007669"/>
    <property type="project" value="UniProtKB-UniRule"/>
</dbReference>
<dbReference type="Pfam" id="PF00270">
    <property type="entry name" value="DEAD"/>
    <property type="match status" value="1"/>
</dbReference>
<reference evidence="12" key="2">
    <citation type="journal article" date="2016" name="Sci. Rep.">
        <title>Dictyocaulus viviparus genome, variome and transcriptome elucidate lungworm biology and support future intervention.</title>
        <authorList>
            <person name="McNulty S.N."/>
            <person name="Strube C."/>
            <person name="Rosa B.A."/>
            <person name="Martin J.C."/>
            <person name="Tyagi R."/>
            <person name="Choi Y.J."/>
            <person name="Wang Q."/>
            <person name="Hallsworth Pepin K."/>
            <person name="Zhang X."/>
            <person name="Ozersky P."/>
            <person name="Wilson R.K."/>
            <person name="Sternberg P.W."/>
            <person name="Gasser R.B."/>
            <person name="Mitreva M."/>
        </authorList>
    </citation>
    <scope>NUCLEOTIDE SEQUENCE [LARGE SCALE GENOMIC DNA]</scope>
    <source>
        <strain evidence="12">HannoverDv2000</strain>
    </source>
</reference>
<feature type="domain" description="Helicase C-terminal" evidence="10">
    <location>
        <begin position="313"/>
        <end position="465"/>
    </location>
</feature>
<organism evidence="11 12">
    <name type="scientific">Dictyocaulus viviparus</name>
    <name type="common">Bovine lungworm</name>
    <dbReference type="NCBI Taxonomy" id="29172"/>
    <lineage>
        <taxon>Eukaryota</taxon>
        <taxon>Metazoa</taxon>
        <taxon>Ecdysozoa</taxon>
        <taxon>Nematoda</taxon>
        <taxon>Chromadorea</taxon>
        <taxon>Rhabditida</taxon>
        <taxon>Rhabditina</taxon>
        <taxon>Rhabditomorpha</taxon>
        <taxon>Strongyloidea</taxon>
        <taxon>Metastrongylidae</taxon>
        <taxon>Dictyocaulus</taxon>
    </lineage>
</organism>
<evidence type="ECO:0000256" key="7">
    <source>
        <dbReference type="RuleBase" id="RU365068"/>
    </source>
</evidence>